<organism evidence="1 2">
    <name type="scientific">Autumnicola psychrophila</name>
    <dbReference type="NCBI Taxonomy" id="3075592"/>
    <lineage>
        <taxon>Bacteria</taxon>
        <taxon>Pseudomonadati</taxon>
        <taxon>Bacteroidota</taxon>
        <taxon>Flavobacteriia</taxon>
        <taxon>Flavobacteriales</taxon>
        <taxon>Flavobacteriaceae</taxon>
        <taxon>Autumnicola</taxon>
    </lineage>
</organism>
<gene>
    <name evidence="1" type="ORF">RM541_17320</name>
</gene>
<comment type="caution">
    <text evidence="1">The sequence shown here is derived from an EMBL/GenBank/DDBJ whole genome shotgun (WGS) entry which is preliminary data.</text>
</comment>
<evidence type="ECO:0000313" key="1">
    <source>
        <dbReference type="EMBL" id="MDT0688125.1"/>
    </source>
</evidence>
<name>A0ABU3DWN8_9FLAO</name>
<accession>A0ABU3DWN8</accession>
<dbReference type="EMBL" id="JAVRHN010000024">
    <property type="protein sequence ID" value="MDT0688125.1"/>
    <property type="molecule type" value="Genomic_DNA"/>
</dbReference>
<protein>
    <submittedName>
        <fullName evidence="1">Uncharacterized protein</fullName>
    </submittedName>
</protein>
<sequence>MNTEVVDPAGIRGKKMFLPGEISIATGWLDGEVSRSHSSRPPDKPVKD</sequence>
<proteinExistence type="predicted"/>
<dbReference type="Proteomes" id="UP001253848">
    <property type="component" value="Unassembled WGS sequence"/>
</dbReference>
<dbReference type="RefSeq" id="WP_311501388.1">
    <property type="nucleotide sequence ID" value="NZ_JAVRHN010000024.1"/>
</dbReference>
<evidence type="ECO:0000313" key="2">
    <source>
        <dbReference type="Proteomes" id="UP001253848"/>
    </source>
</evidence>
<keyword evidence="2" id="KW-1185">Reference proteome</keyword>
<reference evidence="1 2" key="1">
    <citation type="submission" date="2023-09" db="EMBL/GenBank/DDBJ databases">
        <authorList>
            <person name="Rey-Velasco X."/>
        </authorList>
    </citation>
    <scope>NUCLEOTIDE SEQUENCE [LARGE SCALE GENOMIC DNA]</scope>
    <source>
        <strain evidence="1 2">F225</strain>
    </source>
</reference>